<evidence type="ECO:0000259" key="1">
    <source>
        <dbReference type="Pfam" id="PF13175"/>
    </source>
</evidence>
<dbReference type="Gene3D" id="3.40.50.300">
    <property type="entry name" value="P-loop containing nucleotide triphosphate hydrolases"/>
    <property type="match status" value="1"/>
</dbReference>
<comment type="caution">
    <text evidence="2">The sequence shown here is derived from an EMBL/GenBank/DDBJ whole genome shotgun (WGS) entry which is preliminary data.</text>
</comment>
<organism evidence="2 3">
    <name type="scientific">Clavibacter tessellarius</name>
    <dbReference type="NCBI Taxonomy" id="31965"/>
    <lineage>
        <taxon>Bacteria</taxon>
        <taxon>Bacillati</taxon>
        <taxon>Actinomycetota</taxon>
        <taxon>Actinomycetes</taxon>
        <taxon>Micrococcales</taxon>
        <taxon>Microbacteriaceae</taxon>
        <taxon>Clavibacter</taxon>
    </lineage>
</organism>
<dbReference type="EMBL" id="MZMQ01000001">
    <property type="protein sequence ID" value="OQJ62758.1"/>
    <property type="molecule type" value="Genomic_DNA"/>
</dbReference>
<dbReference type="Pfam" id="PF13175">
    <property type="entry name" value="AAA_15"/>
    <property type="match status" value="1"/>
</dbReference>
<dbReference type="PANTHER" id="PTHR43581">
    <property type="entry name" value="ATP/GTP PHOSPHATASE"/>
    <property type="match status" value="1"/>
</dbReference>
<sequence length="569" mass="62487">MDFLDGFAFSGYRSFASEGLAVLHPLRKVNLIAGQNNVGKSNVMRVLKSAFGVERGAVGPFDRPHGDAEQTIRKLQYFTFESIIAWPGSAHLLPHLKQYLLDLLTKFAAQTELSHDGGLWLQINDSGSIDSDALRAVSQKVGDSIQTRELALAISGQSSSRRGEDGHFVLERIFAHMPPTPTSHIIDGVRAISDDNEEAPDLNGRSIKGRLLRLQNPPTSRLEDKHLFNAIQDFVRAVLDDSSITINIPYDLSTIHITQDGHTLPIENLGTGIHEVVIIAAASTILGDSIVCIEEPEVHLHPVLQRKLLRYLAEHTSNQYFIATHSAHILDSGIGSIFHVTRTAGASAVTYAGSANGRAALCADLGYRPSDLVQTNAVLWVEGPSDRIYLKHWIDSFAPGRFIEGIHYSIMFYGGALLKMLSPLDIEEIDEFISLRSLNRYMLVMMDSDKKLESAELNDSKKRVINGLEGDPECSLSWVTAGYTVENYIPQVALDAAVRIAHPSTNGRTFTSQRRYTNPLSGRRLGVSQPSKVAIAKQVVAAGSPTWTLDLESQIRATIALIERANIQA</sequence>
<proteinExistence type="predicted"/>
<gene>
    <name evidence="2" type="ORF">B5P24_07010</name>
</gene>
<dbReference type="Proteomes" id="UP000215316">
    <property type="component" value="Unassembled WGS sequence"/>
</dbReference>
<dbReference type="AlphaFoldDB" id="A0A225C7U8"/>
<protein>
    <recommendedName>
        <fullName evidence="1">Endonuclease GajA/Old nuclease/RecF-like AAA domain-containing protein</fullName>
    </recommendedName>
</protein>
<evidence type="ECO:0000313" key="3">
    <source>
        <dbReference type="Proteomes" id="UP000215316"/>
    </source>
</evidence>
<dbReference type="PANTHER" id="PTHR43581:SF4">
    <property type="entry name" value="ATP_GTP PHOSPHATASE"/>
    <property type="match status" value="1"/>
</dbReference>
<feature type="domain" description="Endonuclease GajA/Old nuclease/RecF-like AAA" evidence="1">
    <location>
        <begin position="225"/>
        <end position="329"/>
    </location>
</feature>
<dbReference type="RefSeq" id="WP_094127559.1">
    <property type="nucleotide sequence ID" value="NZ_CP040788.1"/>
</dbReference>
<evidence type="ECO:0000313" key="2">
    <source>
        <dbReference type="EMBL" id="OQJ62758.1"/>
    </source>
</evidence>
<reference evidence="2" key="1">
    <citation type="submission" date="2017-08" db="EMBL/GenBank/DDBJ databases">
        <title>Genomes of multiple Clavibacter strains from different subspecies.</title>
        <authorList>
            <person name="Yuan X.-K."/>
            <person name="Li X.-S."/>
            <person name="Nie J."/>
            <person name="De Boer S.H."/>
        </authorList>
    </citation>
    <scope>NUCLEOTIDE SEQUENCE [LARGE SCALE GENOMIC DNA]</scope>
    <source>
        <strain evidence="2">ATCC 33566</strain>
    </source>
</reference>
<keyword evidence="3" id="KW-1185">Reference proteome</keyword>
<dbReference type="InterPro" id="IPR051396">
    <property type="entry name" value="Bact_Antivir_Def_Nuclease"/>
</dbReference>
<accession>A0A225C7U8</accession>
<dbReference type="InterPro" id="IPR041685">
    <property type="entry name" value="AAA_GajA/Old/RecF-like"/>
</dbReference>
<dbReference type="OrthoDB" id="3237462at2"/>
<name>A0A225C7U8_9MICO</name>
<dbReference type="InterPro" id="IPR027417">
    <property type="entry name" value="P-loop_NTPase"/>
</dbReference>
<dbReference type="SUPFAM" id="SSF52540">
    <property type="entry name" value="P-loop containing nucleoside triphosphate hydrolases"/>
    <property type="match status" value="1"/>
</dbReference>